<name>A0A0K8PP91_STRAJ</name>
<proteinExistence type="predicted"/>
<organism evidence="1 2">
    <name type="scientific">Streptomyces azureus</name>
    <dbReference type="NCBI Taxonomy" id="146537"/>
    <lineage>
        <taxon>Bacteria</taxon>
        <taxon>Bacillati</taxon>
        <taxon>Actinomycetota</taxon>
        <taxon>Actinomycetes</taxon>
        <taxon>Kitasatosporales</taxon>
        <taxon>Streptomycetaceae</taxon>
        <taxon>Streptomyces</taxon>
    </lineage>
</organism>
<accession>A0A0K8PP91</accession>
<dbReference type="PATRIC" id="fig|146537.3.peg.4639"/>
<dbReference type="EMBL" id="DF968306">
    <property type="protein sequence ID" value="GAP49548.1"/>
    <property type="molecule type" value="Genomic_DNA"/>
</dbReference>
<dbReference type="AlphaFoldDB" id="A0A0K8PP91"/>
<dbReference type="Proteomes" id="UP000053859">
    <property type="component" value="Unassembled WGS sequence"/>
</dbReference>
<evidence type="ECO:0000313" key="1">
    <source>
        <dbReference type="EMBL" id="GAP49548.1"/>
    </source>
</evidence>
<protein>
    <submittedName>
        <fullName evidence="1">Tryptophanase</fullName>
    </submittedName>
</protein>
<evidence type="ECO:0000313" key="2">
    <source>
        <dbReference type="Proteomes" id="UP000053859"/>
    </source>
</evidence>
<reference evidence="1" key="1">
    <citation type="journal article" date="2015" name="Genome Announc.">
        <title>Draft Genome Sequence of Thiostrepton-Producing Streptomyces azureus ATCC 14921.</title>
        <authorList>
            <person name="Sakihara K."/>
            <person name="Maeda J."/>
            <person name="Tashiro K."/>
            <person name="Fujino Y."/>
            <person name="Kuhara S."/>
            <person name="Ohshima T."/>
            <person name="Ogata S."/>
            <person name="Doi K."/>
        </authorList>
    </citation>
    <scope>NUCLEOTIDE SEQUENCE [LARGE SCALE GENOMIC DNA]</scope>
    <source>
        <strain evidence="1">ATCC14921</strain>
    </source>
</reference>
<keyword evidence="2" id="KW-1185">Reference proteome</keyword>
<sequence length="64" mass="6450">MWLAPAVWGGPATDVRDLGALAAGARELVGAARLTPAAWLGHVSDVCDLGGAVWLAPATGRARS</sequence>
<gene>
    <name evidence="1" type="ORF">SAZU_4411</name>
</gene>